<keyword evidence="4" id="KW-1185">Reference proteome</keyword>
<accession>A0A319C4K9</accession>
<evidence type="ECO:0000313" key="4">
    <source>
        <dbReference type="Proteomes" id="UP000248340"/>
    </source>
</evidence>
<keyword evidence="1" id="KW-1133">Transmembrane helix</keyword>
<dbReference type="GO" id="GO:0019187">
    <property type="term" value="F:beta-1,4-mannosyltransferase activity"/>
    <property type="evidence" value="ECO:0007669"/>
    <property type="project" value="InterPro"/>
</dbReference>
<dbReference type="Pfam" id="PF13632">
    <property type="entry name" value="Glyco_trans_2_3"/>
    <property type="match status" value="1"/>
</dbReference>
<feature type="non-terminal residue" evidence="3">
    <location>
        <position position="1"/>
    </location>
</feature>
<proteinExistence type="predicted"/>
<keyword evidence="1" id="KW-0812">Transmembrane</keyword>
<dbReference type="InterPro" id="IPR001173">
    <property type="entry name" value="Glyco_trans_2-like"/>
</dbReference>
<dbReference type="VEuPathDB" id="FungiDB:BO82DRAFT_419015"/>
<feature type="transmembrane region" description="Helical" evidence="1">
    <location>
        <begin position="226"/>
        <end position="244"/>
    </location>
</feature>
<sequence>SKVYCRTLWSCWGYRICFGRITQDTRREFWNDAEGTGGCREQDWVLHLDEETEITEEVLRACVDFIERGAEDIGMGTIFYNAHNYWRDPLLTVAKALRVAEDFGRIQLPVWLLQRPLHGWMHGSFILINGQAENAVTWDTGCLAEGFRFAYHAAKEGFKRGWVHAVTCDQPPESLADLVRQRRRWYSGIMSVRLALAIPMLKSSVHLGLMTWFRTISMACGWRVSLSHYAFVLLTWNLSVYLHGRVVGCVIQEFDRLSMTIQELVLHVFLVVVLGPVVDLIQSVAFYLALAWPDREFAIIKKC</sequence>
<evidence type="ECO:0000259" key="2">
    <source>
        <dbReference type="Pfam" id="PF13632"/>
    </source>
</evidence>
<feature type="transmembrane region" description="Helical" evidence="1">
    <location>
        <begin position="264"/>
        <end position="292"/>
    </location>
</feature>
<dbReference type="InterPro" id="IPR027389">
    <property type="entry name" value="B_mannosylTrfase_Bre-3/Egh"/>
</dbReference>
<dbReference type="OrthoDB" id="5819582at2759"/>
<gene>
    <name evidence="3" type="ORF">BO82DRAFT_419015</name>
</gene>
<dbReference type="InterPro" id="IPR029044">
    <property type="entry name" value="Nucleotide-diphossugar_trans"/>
</dbReference>
<dbReference type="GO" id="GO:0005737">
    <property type="term" value="C:cytoplasm"/>
    <property type="evidence" value="ECO:0007669"/>
    <property type="project" value="TreeGrafter"/>
</dbReference>
<dbReference type="AlphaFoldDB" id="A0A319C4K9"/>
<dbReference type="RefSeq" id="XP_025490284.1">
    <property type="nucleotide sequence ID" value="XM_025640095.1"/>
</dbReference>
<dbReference type="PANTHER" id="PTHR16779:SF1">
    <property type="entry name" value="BETA-1,4-MANNOSYLTRANSFERASE EGH"/>
    <property type="match status" value="1"/>
</dbReference>
<dbReference type="Proteomes" id="UP000248340">
    <property type="component" value="Unassembled WGS sequence"/>
</dbReference>
<keyword evidence="1" id="KW-0472">Membrane</keyword>
<protein>
    <recommendedName>
        <fullName evidence="2">Glycosyltransferase 2-like domain-containing protein</fullName>
    </recommendedName>
</protein>
<organism evidence="3 4">
    <name type="scientific">Aspergillus uvarum CBS 121591</name>
    <dbReference type="NCBI Taxonomy" id="1448315"/>
    <lineage>
        <taxon>Eukaryota</taxon>
        <taxon>Fungi</taxon>
        <taxon>Dikarya</taxon>
        <taxon>Ascomycota</taxon>
        <taxon>Pezizomycotina</taxon>
        <taxon>Eurotiomycetes</taxon>
        <taxon>Eurotiomycetidae</taxon>
        <taxon>Eurotiales</taxon>
        <taxon>Aspergillaceae</taxon>
        <taxon>Aspergillus</taxon>
        <taxon>Aspergillus subgen. Circumdati</taxon>
    </lineage>
</organism>
<dbReference type="EMBL" id="KZ821713">
    <property type="protein sequence ID" value="PYH80084.1"/>
    <property type="molecule type" value="Genomic_DNA"/>
</dbReference>
<reference evidence="3 4" key="1">
    <citation type="submission" date="2016-12" db="EMBL/GenBank/DDBJ databases">
        <title>The genomes of Aspergillus section Nigri reveals drivers in fungal speciation.</title>
        <authorList>
            <consortium name="DOE Joint Genome Institute"/>
            <person name="Vesth T.C."/>
            <person name="Nybo J."/>
            <person name="Theobald S."/>
            <person name="Brandl J."/>
            <person name="Frisvad J.C."/>
            <person name="Nielsen K.F."/>
            <person name="Lyhne E.K."/>
            <person name="Kogle M.E."/>
            <person name="Kuo A."/>
            <person name="Riley R."/>
            <person name="Clum A."/>
            <person name="Nolan M."/>
            <person name="Lipzen A."/>
            <person name="Salamov A."/>
            <person name="Henrissat B."/>
            <person name="Wiebenga A."/>
            <person name="De Vries R.P."/>
            <person name="Grigoriev I.V."/>
            <person name="Mortensen U.H."/>
            <person name="Andersen M.R."/>
            <person name="Baker S.E."/>
        </authorList>
    </citation>
    <scope>NUCLEOTIDE SEQUENCE [LARGE SCALE GENOMIC DNA]</scope>
    <source>
        <strain evidence="3 4">CBS 121591</strain>
    </source>
</reference>
<evidence type="ECO:0000313" key="3">
    <source>
        <dbReference type="EMBL" id="PYH80084.1"/>
    </source>
</evidence>
<name>A0A319C4K9_9EURO</name>
<feature type="non-terminal residue" evidence="3">
    <location>
        <position position="303"/>
    </location>
</feature>
<dbReference type="PANTHER" id="PTHR16779">
    <property type="entry name" value="BETA-1,4-MANNOSYLTRANSFERASE EGH"/>
    <property type="match status" value="1"/>
</dbReference>
<feature type="transmembrane region" description="Helical" evidence="1">
    <location>
        <begin position="185"/>
        <end position="205"/>
    </location>
</feature>
<dbReference type="GeneID" id="37142837"/>
<dbReference type="STRING" id="1448315.A0A319C4K9"/>
<evidence type="ECO:0000256" key="1">
    <source>
        <dbReference type="SAM" id="Phobius"/>
    </source>
</evidence>
<feature type="domain" description="Glycosyltransferase 2-like" evidence="2">
    <location>
        <begin position="44"/>
        <end position="239"/>
    </location>
</feature>
<dbReference type="SUPFAM" id="SSF53448">
    <property type="entry name" value="Nucleotide-diphospho-sugar transferases"/>
    <property type="match status" value="1"/>
</dbReference>